<dbReference type="AlphaFoldDB" id="A0A843VKH7"/>
<keyword evidence="3" id="KW-1185">Reference proteome</keyword>
<feature type="compositionally biased region" description="Acidic residues" evidence="1">
    <location>
        <begin position="175"/>
        <end position="190"/>
    </location>
</feature>
<sequence>MRREGRQHGLVLTVEPAPCPQPTLRRGRLLVDASNSPPTTAFRTRVPTRPTNHSKYTGKASAGVRQQPFSKSKDKSKGARKLRALDIGLNPQLASWRVTGGSGDRWGLLAIRGASASAAAVYLSGYPLDGEEGTPWGCPLYDEQRWVDEDMEGGGGEEETKEVSWGAIVTSVTGGEEEGGGEMEQGELADDSSAGDAQEEEEDLGFCEVWYVWEYLDEEDWCVVGEMEI</sequence>
<feature type="compositionally biased region" description="Polar residues" evidence="1">
    <location>
        <begin position="33"/>
        <end position="42"/>
    </location>
</feature>
<comment type="caution">
    <text evidence="2">The sequence shown here is derived from an EMBL/GenBank/DDBJ whole genome shotgun (WGS) entry which is preliminary data.</text>
</comment>
<organism evidence="2 3">
    <name type="scientific">Colocasia esculenta</name>
    <name type="common">Wild taro</name>
    <name type="synonym">Arum esculentum</name>
    <dbReference type="NCBI Taxonomy" id="4460"/>
    <lineage>
        <taxon>Eukaryota</taxon>
        <taxon>Viridiplantae</taxon>
        <taxon>Streptophyta</taxon>
        <taxon>Embryophyta</taxon>
        <taxon>Tracheophyta</taxon>
        <taxon>Spermatophyta</taxon>
        <taxon>Magnoliopsida</taxon>
        <taxon>Liliopsida</taxon>
        <taxon>Araceae</taxon>
        <taxon>Aroideae</taxon>
        <taxon>Colocasieae</taxon>
        <taxon>Colocasia</taxon>
    </lineage>
</organism>
<accession>A0A843VKH7</accession>
<proteinExistence type="predicted"/>
<feature type="region of interest" description="Disordered" evidence="1">
    <location>
        <begin position="173"/>
        <end position="200"/>
    </location>
</feature>
<feature type="region of interest" description="Disordered" evidence="1">
    <location>
        <begin position="1"/>
        <end position="77"/>
    </location>
</feature>
<dbReference type="Proteomes" id="UP000652761">
    <property type="component" value="Unassembled WGS sequence"/>
</dbReference>
<name>A0A843VKH7_COLES</name>
<dbReference type="EMBL" id="NMUH01001630">
    <property type="protein sequence ID" value="MQL94100.1"/>
    <property type="molecule type" value="Genomic_DNA"/>
</dbReference>
<evidence type="ECO:0000256" key="1">
    <source>
        <dbReference type="SAM" id="MobiDB-lite"/>
    </source>
</evidence>
<evidence type="ECO:0000313" key="2">
    <source>
        <dbReference type="EMBL" id="MQL94100.1"/>
    </source>
</evidence>
<evidence type="ECO:0000313" key="3">
    <source>
        <dbReference type="Proteomes" id="UP000652761"/>
    </source>
</evidence>
<dbReference type="PANTHER" id="PTHR34278:SF1">
    <property type="entry name" value="PROTEIN THI031, PUTATIVE-RELATED"/>
    <property type="match status" value="1"/>
</dbReference>
<dbReference type="OrthoDB" id="663108at2759"/>
<gene>
    <name evidence="2" type="ORF">Taro_026746</name>
</gene>
<dbReference type="PANTHER" id="PTHR34278">
    <property type="entry name" value="PROTEIN THI031, PUTATIVE-RELATED"/>
    <property type="match status" value="1"/>
</dbReference>
<protein>
    <submittedName>
        <fullName evidence="2">Uncharacterized protein</fullName>
    </submittedName>
</protein>
<reference evidence="2" key="1">
    <citation type="submission" date="2017-07" db="EMBL/GenBank/DDBJ databases">
        <title>Taro Niue Genome Assembly and Annotation.</title>
        <authorList>
            <person name="Atibalentja N."/>
            <person name="Keating K."/>
            <person name="Fields C.J."/>
        </authorList>
    </citation>
    <scope>NUCLEOTIDE SEQUENCE</scope>
    <source>
        <strain evidence="2">Niue_2</strain>
        <tissue evidence="2">Leaf</tissue>
    </source>
</reference>